<feature type="region of interest" description="Disordered" evidence="1">
    <location>
        <begin position="1"/>
        <end position="79"/>
    </location>
</feature>
<feature type="non-terminal residue" evidence="2">
    <location>
        <position position="79"/>
    </location>
</feature>
<evidence type="ECO:0000256" key="1">
    <source>
        <dbReference type="SAM" id="MobiDB-lite"/>
    </source>
</evidence>
<organism evidence="2">
    <name type="scientific">uncultured Actinomycetospora sp</name>
    <dbReference type="NCBI Taxonomy" id="1135996"/>
    <lineage>
        <taxon>Bacteria</taxon>
        <taxon>Bacillati</taxon>
        <taxon>Actinomycetota</taxon>
        <taxon>Actinomycetes</taxon>
        <taxon>Pseudonocardiales</taxon>
        <taxon>Pseudonocardiaceae</taxon>
        <taxon>Actinomycetospora</taxon>
        <taxon>environmental samples</taxon>
    </lineage>
</organism>
<reference evidence="2" key="1">
    <citation type="submission" date="2020-02" db="EMBL/GenBank/DDBJ databases">
        <authorList>
            <person name="Meier V. D."/>
        </authorList>
    </citation>
    <scope>NUCLEOTIDE SEQUENCE</scope>
    <source>
        <strain evidence="2">AVDCRST_MAG54</strain>
    </source>
</reference>
<dbReference type="AlphaFoldDB" id="A0A6J4HX94"/>
<feature type="compositionally biased region" description="Low complexity" evidence="1">
    <location>
        <begin position="24"/>
        <end position="46"/>
    </location>
</feature>
<sequence>AARRPRRRGRGPPVRRRRGRHVDAAPAASRRGPARVRTGADLGGAAARRRHIPRPRPALRARAPRPVDPGAPDDRSHRM</sequence>
<feature type="non-terminal residue" evidence="2">
    <location>
        <position position="1"/>
    </location>
</feature>
<proteinExistence type="predicted"/>
<protein>
    <submittedName>
        <fullName evidence="2">Uncharacterized protein</fullName>
    </submittedName>
</protein>
<feature type="compositionally biased region" description="Basic residues" evidence="1">
    <location>
        <begin position="47"/>
        <end position="63"/>
    </location>
</feature>
<feature type="compositionally biased region" description="Basic residues" evidence="1">
    <location>
        <begin position="1"/>
        <end position="20"/>
    </location>
</feature>
<gene>
    <name evidence="2" type="ORF">AVDCRST_MAG54-1233</name>
</gene>
<evidence type="ECO:0000313" key="2">
    <source>
        <dbReference type="EMBL" id="CAA9235429.1"/>
    </source>
</evidence>
<name>A0A6J4HX94_9PSEU</name>
<dbReference type="EMBL" id="CADCTH010000165">
    <property type="protein sequence ID" value="CAA9235429.1"/>
    <property type="molecule type" value="Genomic_DNA"/>
</dbReference>
<accession>A0A6J4HX94</accession>